<keyword evidence="2" id="KW-1185">Reference proteome</keyword>
<evidence type="ECO:0000313" key="2">
    <source>
        <dbReference type="Proteomes" id="UP000654075"/>
    </source>
</evidence>
<sequence length="299" mass="30650">DSLVTHLGEGCGWPLVPAFHEEGSPACASSGSDSYVSAEVIGSQRVVVATTCPRLGAGALSAQPRVLLRTYMLPVNPRIMEESYALPMPDGPAGVALDGLAISGAPLGPTEVSDCGLSVTHDGAAYYATAPGLGRSGGLCNTVSAWAQPAEDFLVLLHLSSNESHAPLLGFMMDGVPLFGALGTGSNASTDSCGGHSTDLPFYHYHASGDPDARGGRVLGCLRGIAHGGQGFASPPAPVALSNFPVVETLDWLLPAWQYGDRTVLLSHARAAKRFPATSVNENGTLASFLLTDPAGGLT</sequence>
<dbReference type="EMBL" id="CAJNNV010024420">
    <property type="protein sequence ID" value="CAE8609826.1"/>
    <property type="molecule type" value="Genomic_DNA"/>
</dbReference>
<dbReference type="OrthoDB" id="408936at2759"/>
<evidence type="ECO:0000313" key="1">
    <source>
        <dbReference type="EMBL" id="CAE8609826.1"/>
    </source>
</evidence>
<reference evidence="1" key="1">
    <citation type="submission" date="2021-02" db="EMBL/GenBank/DDBJ databases">
        <authorList>
            <person name="Dougan E. K."/>
            <person name="Rhodes N."/>
            <person name="Thang M."/>
            <person name="Chan C."/>
        </authorList>
    </citation>
    <scope>NUCLEOTIDE SEQUENCE</scope>
</reference>
<proteinExistence type="predicted"/>
<dbReference type="AlphaFoldDB" id="A0A813F8D6"/>
<protein>
    <submittedName>
        <fullName evidence="1">Uncharacterized protein</fullName>
    </submittedName>
</protein>
<organism evidence="1 2">
    <name type="scientific">Polarella glacialis</name>
    <name type="common">Dinoflagellate</name>
    <dbReference type="NCBI Taxonomy" id="89957"/>
    <lineage>
        <taxon>Eukaryota</taxon>
        <taxon>Sar</taxon>
        <taxon>Alveolata</taxon>
        <taxon>Dinophyceae</taxon>
        <taxon>Suessiales</taxon>
        <taxon>Suessiaceae</taxon>
        <taxon>Polarella</taxon>
    </lineage>
</organism>
<comment type="caution">
    <text evidence="1">The sequence shown here is derived from an EMBL/GenBank/DDBJ whole genome shotgun (WGS) entry which is preliminary data.</text>
</comment>
<gene>
    <name evidence="1" type="ORF">PGLA1383_LOCUS27651</name>
</gene>
<accession>A0A813F8D6</accession>
<feature type="non-terminal residue" evidence="1">
    <location>
        <position position="1"/>
    </location>
</feature>
<feature type="non-terminal residue" evidence="1">
    <location>
        <position position="299"/>
    </location>
</feature>
<dbReference type="Proteomes" id="UP000654075">
    <property type="component" value="Unassembled WGS sequence"/>
</dbReference>
<name>A0A813F8D6_POLGL</name>